<feature type="non-terminal residue" evidence="2">
    <location>
        <position position="1"/>
    </location>
</feature>
<proteinExistence type="predicted"/>
<dbReference type="PANTHER" id="PTHR36214:SF3">
    <property type="entry name" value="ACETYL-COA DECARBONYLASE_SYNTHASE COMPLEX SUBUNIT GAMMA"/>
    <property type="match status" value="1"/>
</dbReference>
<gene>
    <name evidence="2" type="ORF">S01H1_34197</name>
</gene>
<dbReference type="Pfam" id="PF03599">
    <property type="entry name" value="CdhD"/>
    <property type="match status" value="1"/>
</dbReference>
<dbReference type="AlphaFoldDB" id="X0U7K8"/>
<dbReference type="InterPro" id="IPR051069">
    <property type="entry name" value="ACDS_complex_subunit"/>
</dbReference>
<dbReference type="EMBL" id="BARS01021276">
    <property type="protein sequence ID" value="GAG01789.1"/>
    <property type="molecule type" value="Genomic_DNA"/>
</dbReference>
<dbReference type="PANTHER" id="PTHR36214">
    <property type="match status" value="1"/>
</dbReference>
<feature type="domain" description="CO dehydrogenase/acetyl-CoA synthase delta subunit TIM barrel" evidence="1">
    <location>
        <begin position="2"/>
        <end position="210"/>
    </location>
</feature>
<sequence>ATLDNFTMLRWNAINLEEEHLGFPLLGTPITAWAEKAADPTINEWNEVVVSSSLITRFADALVIHGVSGWSLLPLVILRQNLYTDPRKPVAVEAEVIPFGEPDENSPVLLTTNFALTYYTVASDIESAKVDCYLVVVDSEGISVESAVAGRKMTADTVAEAMKEFKVGDLVKHRHLLIPGRAARLSGEIQEASGWNVIVGPMDSSGIAGYIDEKWPPEPE</sequence>
<dbReference type="InterPro" id="IPR016041">
    <property type="entry name" value="Ac-CoA_synth_d_su_TIM-brl"/>
</dbReference>
<organism evidence="2">
    <name type="scientific">marine sediment metagenome</name>
    <dbReference type="NCBI Taxonomy" id="412755"/>
    <lineage>
        <taxon>unclassified sequences</taxon>
        <taxon>metagenomes</taxon>
        <taxon>ecological metagenomes</taxon>
    </lineage>
</organism>
<evidence type="ECO:0000259" key="1">
    <source>
        <dbReference type="Pfam" id="PF03599"/>
    </source>
</evidence>
<dbReference type="Gene3D" id="3.40.50.11600">
    <property type="match status" value="1"/>
</dbReference>
<evidence type="ECO:0000313" key="2">
    <source>
        <dbReference type="EMBL" id="GAG01789.1"/>
    </source>
</evidence>
<comment type="caution">
    <text evidence="2">The sequence shown here is derived from an EMBL/GenBank/DDBJ whole genome shotgun (WGS) entry which is preliminary data.</text>
</comment>
<dbReference type="Gene3D" id="3.20.20.20">
    <property type="entry name" value="Dihydropteroate synthase-like"/>
    <property type="match status" value="1"/>
</dbReference>
<protein>
    <recommendedName>
        <fullName evidence="1">CO dehydrogenase/acetyl-CoA synthase delta subunit TIM barrel domain-containing protein</fullName>
    </recommendedName>
</protein>
<reference evidence="2" key="1">
    <citation type="journal article" date="2014" name="Front. Microbiol.">
        <title>High frequency of phylogenetically diverse reductive dehalogenase-homologous genes in deep subseafloor sedimentary metagenomes.</title>
        <authorList>
            <person name="Kawai M."/>
            <person name="Futagami T."/>
            <person name="Toyoda A."/>
            <person name="Takaki Y."/>
            <person name="Nishi S."/>
            <person name="Hori S."/>
            <person name="Arai W."/>
            <person name="Tsubouchi T."/>
            <person name="Morono Y."/>
            <person name="Uchiyama I."/>
            <person name="Ito T."/>
            <person name="Fujiyama A."/>
            <person name="Inagaki F."/>
            <person name="Takami H."/>
        </authorList>
    </citation>
    <scope>NUCLEOTIDE SEQUENCE</scope>
    <source>
        <strain evidence="2">Expedition CK06-06</strain>
    </source>
</reference>
<accession>X0U7K8</accession>
<name>X0U7K8_9ZZZZ</name>
<dbReference type="InterPro" id="IPR011005">
    <property type="entry name" value="Dihydropteroate_synth-like_sf"/>
</dbReference>